<name>A0A2M7S6Q0_9BACT</name>
<protein>
    <submittedName>
        <fullName evidence="2">Uncharacterized protein</fullName>
    </submittedName>
</protein>
<evidence type="ECO:0000313" key="3">
    <source>
        <dbReference type="Proteomes" id="UP000229307"/>
    </source>
</evidence>
<gene>
    <name evidence="2" type="ORF">COY52_10210</name>
</gene>
<accession>A0A2M7S6Q0</accession>
<feature type="non-terminal residue" evidence="2">
    <location>
        <position position="1"/>
    </location>
</feature>
<organism evidence="2 3">
    <name type="scientific">Candidatus Desantisbacteria bacterium CG_4_10_14_0_8_um_filter_48_22</name>
    <dbReference type="NCBI Taxonomy" id="1974543"/>
    <lineage>
        <taxon>Bacteria</taxon>
        <taxon>Candidatus Desantisiibacteriota</taxon>
    </lineage>
</organism>
<evidence type="ECO:0000313" key="2">
    <source>
        <dbReference type="EMBL" id="PIZ15207.1"/>
    </source>
</evidence>
<dbReference type="AlphaFoldDB" id="A0A2M7S6Q0"/>
<comment type="caution">
    <text evidence="2">The sequence shown here is derived from an EMBL/GenBank/DDBJ whole genome shotgun (WGS) entry which is preliminary data.</text>
</comment>
<feature type="compositionally biased region" description="Basic and acidic residues" evidence="1">
    <location>
        <begin position="27"/>
        <end position="46"/>
    </location>
</feature>
<dbReference type="EMBL" id="PFMR01000276">
    <property type="protein sequence ID" value="PIZ15207.1"/>
    <property type="molecule type" value="Genomic_DNA"/>
</dbReference>
<evidence type="ECO:0000256" key="1">
    <source>
        <dbReference type="SAM" id="MobiDB-lite"/>
    </source>
</evidence>
<reference evidence="3" key="1">
    <citation type="submission" date="2017-09" db="EMBL/GenBank/DDBJ databases">
        <title>Depth-based differentiation of microbial function through sediment-hosted aquifers and enrichment of novel symbionts in the deep terrestrial subsurface.</title>
        <authorList>
            <person name="Probst A.J."/>
            <person name="Ladd B."/>
            <person name="Jarett J.K."/>
            <person name="Geller-Mcgrath D.E."/>
            <person name="Sieber C.M.K."/>
            <person name="Emerson J.B."/>
            <person name="Anantharaman K."/>
            <person name="Thomas B.C."/>
            <person name="Malmstrom R."/>
            <person name="Stieglmeier M."/>
            <person name="Klingl A."/>
            <person name="Woyke T."/>
            <person name="Ryan C.M."/>
            <person name="Banfield J.F."/>
        </authorList>
    </citation>
    <scope>NUCLEOTIDE SEQUENCE [LARGE SCALE GENOMIC DNA]</scope>
</reference>
<feature type="compositionally biased region" description="Acidic residues" evidence="1">
    <location>
        <begin position="47"/>
        <end position="56"/>
    </location>
</feature>
<proteinExistence type="predicted"/>
<sequence length="65" mass="7517">GYAAEEDSFWVSDFMDEMGSEKALKMESMKTKETKEMKSDEEMIMEKEEDLMEPEDMGVMGDGMM</sequence>
<dbReference type="Proteomes" id="UP000229307">
    <property type="component" value="Unassembled WGS sequence"/>
</dbReference>
<feature type="region of interest" description="Disordered" evidence="1">
    <location>
        <begin position="27"/>
        <end position="65"/>
    </location>
</feature>